<organism evidence="2 3">
    <name type="scientific">Rangifer tarandus platyrhynchus</name>
    <name type="common">Svalbard reindeer</name>
    <dbReference type="NCBI Taxonomy" id="3082113"/>
    <lineage>
        <taxon>Eukaryota</taxon>
        <taxon>Metazoa</taxon>
        <taxon>Chordata</taxon>
        <taxon>Craniata</taxon>
        <taxon>Vertebrata</taxon>
        <taxon>Euteleostomi</taxon>
        <taxon>Mammalia</taxon>
        <taxon>Eutheria</taxon>
        <taxon>Laurasiatheria</taxon>
        <taxon>Artiodactyla</taxon>
        <taxon>Ruminantia</taxon>
        <taxon>Pecora</taxon>
        <taxon>Cervidae</taxon>
        <taxon>Odocoileinae</taxon>
        <taxon>Rangifer</taxon>
    </lineage>
</organism>
<reference evidence="2" key="1">
    <citation type="submission" date="2023-04" db="EMBL/GenBank/DDBJ databases">
        <authorList>
            <consortium name="ELIXIR-Norway"/>
        </authorList>
    </citation>
    <scope>NUCLEOTIDE SEQUENCE [LARGE SCALE GENOMIC DNA]</scope>
</reference>
<gene>
    <name evidence="2" type="ORF">MRATA1EN1_LOCUS23438</name>
</gene>
<name>A0ABN8ZNI5_RANTA</name>
<dbReference type="Proteomes" id="UP001176941">
    <property type="component" value="Chromosome 4"/>
</dbReference>
<sequence length="100" mass="10995">MSFSAWYQFKTELHPDHLGQGVPMGFSSGSVVKNPPVNARDMGSTPGSRRRPGGGNGNPLRYPLLGKFHGQRSLVGYSPWGHKELDMTEQLNTPVHTYVS</sequence>
<proteinExistence type="predicted"/>
<evidence type="ECO:0000313" key="3">
    <source>
        <dbReference type="Proteomes" id="UP001176941"/>
    </source>
</evidence>
<keyword evidence="3" id="KW-1185">Reference proteome</keyword>
<protein>
    <submittedName>
        <fullName evidence="2">Uncharacterized protein</fullName>
    </submittedName>
</protein>
<accession>A0ABN8ZNI5</accession>
<feature type="region of interest" description="Disordered" evidence="1">
    <location>
        <begin position="17"/>
        <end position="61"/>
    </location>
</feature>
<evidence type="ECO:0000313" key="2">
    <source>
        <dbReference type="EMBL" id="CAI9174476.1"/>
    </source>
</evidence>
<dbReference type="EMBL" id="OX459940">
    <property type="protein sequence ID" value="CAI9174476.1"/>
    <property type="molecule type" value="Genomic_DNA"/>
</dbReference>
<evidence type="ECO:0000256" key="1">
    <source>
        <dbReference type="SAM" id="MobiDB-lite"/>
    </source>
</evidence>